<proteinExistence type="predicted"/>
<evidence type="ECO:0000313" key="1">
    <source>
        <dbReference type="EMBL" id="CAK69217.1"/>
    </source>
</evidence>
<evidence type="ECO:0008006" key="3">
    <source>
        <dbReference type="Google" id="ProtNLM"/>
    </source>
</evidence>
<dbReference type="RefSeq" id="XP_001436614.1">
    <property type="nucleotide sequence ID" value="XM_001436577.1"/>
</dbReference>
<dbReference type="InParanoid" id="A0CEK0"/>
<gene>
    <name evidence="1" type="ORF">GSPATT00037655001</name>
</gene>
<reference evidence="1 2" key="1">
    <citation type="journal article" date="2006" name="Nature">
        <title>Global trends of whole-genome duplications revealed by the ciliate Paramecium tetraurelia.</title>
        <authorList>
            <consortium name="Genoscope"/>
            <person name="Aury J.-M."/>
            <person name="Jaillon O."/>
            <person name="Duret L."/>
            <person name="Noel B."/>
            <person name="Jubin C."/>
            <person name="Porcel B.M."/>
            <person name="Segurens B."/>
            <person name="Daubin V."/>
            <person name="Anthouard V."/>
            <person name="Aiach N."/>
            <person name="Arnaiz O."/>
            <person name="Billaut A."/>
            <person name="Beisson J."/>
            <person name="Blanc I."/>
            <person name="Bouhouche K."/>
            <person name="Camara F."/>
            <person name="Duharcourt S."/>
            <person name="Guigo R."/>
            <person name="Gogendeau D."/>
            <person name="Katinka M."/>
            <person name="Keller A.-M."/>
            <person name="Kissmehl R."/>
            <person name="Klotz C."/>
            <person name="Koll F."/>
            <person name="Le Moue A."/>
            <person name="Lepere C."/>
            <person name="Malinsky S."/>
            <person name="Nowacki M."/>
            <person name="Nowak J.K."/>
            <person name="Plattner H."/>
            <person name="Poulain J."/>
            <person name="Ruiz F."/>
            <person name="Serrano V."/>
            <person name="Zagulski M."/>
            <person name="Dessen P."/>
            <person name="Betermier M."/>
            <person name="Weissenbach J."/>
            <person name="Scarpelli C."/>
            <person name="Schachter V."/>
            <person name="Sperling L."/>
            <person name="Meyer E."/>
            <person name="Cohen J."/>
            <person name="Wincker P."/>
        </authorList>
    </citation>
    <scope>NUCLEOTIDE SEQUENCE [LARGE SCALE GENOMIC DNA]</scope>
    <source>
        <strain evidence="1 2">Stock d4-2</strain>
    </source>
</reference>
<sequence length="256" mass="30603">MMSGKSPINSMRELLDMKLNQVRKINRQQGDNIKLLKSRLNHIQHQDIICQKNISRTSNEIQSIISTKSRVNEDQLRKLFLEEIKQKKLEEYSQRAYISKMERLKRSKNVQSCNFLSIQIEKQLYSEAYSFQNKEYKTNLSIAKLQTWNEIYGTNFKSHKLIRQAHLKHQQDKIIQLQLKQQEGQYNYKQKIIQEAQQFKERQLRITELEEAEEQYLLKLKVSQSKNRSMSAKKEEIKRVPAEKISISKNNLFRIN</sequence>
<dbReference type="KEGG" id="ptm:GSPATT00037655001"/>
<name>A0CEK0_PARTE</name>
<organism evidence="1 2">
    <name type="scientific">Paramecium tetraurelia</name>
    <dbReference type="NCBI Taxonomy" id="5888"/>
    <lineage>
        <taxon>Eukaryota</taxon>
        <taxon>Sar</taxon>
        <taxon>Alveolata</taxon>
        <taxon>Ciliophora</taxon>
        <taxon>Intramacronucleata</taxon>
        <taxon>Oligohymenophorea</taxon>
        <taxon>Peniculida</taxon>
        <taxon>Parameciidae</taxon>
        <taxon>Paramecium</taxon>
    </lineage>
</organism>
<dbReference type="OrthoDB" id="298061at2759"/>
<dbReference type="GeneID" id="5022399"/>
<evidence type="ECO:0000313" key="2">
    <source>
        <dbReference type="Proteomes" id="UP000000600"/>
    </source>
</evidence>
<accession>A0CEK0</accession>
<dbReference type="EMBL" id="CT868065">
    <property type="protein sequence ID" value="CAK69217.1"/>
    <property type="molecule type" value="Genomic_DNA"/>
</dbReference>
<dbReference type="OMA" id="YSQRAYI"/>
<dbReference type="HOGENOM" id="CLU_1006310_0_0_1"/>
<dbReference type="Proteomes" id="UP000000600">
    <property type="component" value="Unassembled WGS sequence"/>
</dbReference>
<dbReference type="AlphaFoldDB" id="A0CEK0"/>
<protein>
    <recommendedName>
        <fullName evidence="3">Flagellar FliJ protein</fullName>
    </recommendedName>
</protein>
<keyword evidence="2" id="KW-1185">Reference proteome</keyword>